<dbReference type="SMART" id="SM00382">
    <property type="entry name" value="AAA"/>
    <property type="match status" value="2"/>
</dbReference>
<dbReference type="PANTHER" id="PTHR43790">
    <property type="entry name" value="CARBOHYDRATE TRANSPORT ATP-BINDING PROTEIN MG119-RELATED"/>
    <property type="match status" value="1"/>
</dbReference>
<dbReference type="GO" id="GO:0016887">
    <property type="term" value="F:ATP hydrolysis activity"/>
    <property type="evidence" value="ECO:0007669"/>
    <property type="project" value="InterPro"/>
</dbReference>
<comment type="subcellular location">
    <subcellularLocation>
        <location evidence="1">Cell membrane</location>
        <topology evidence="1">Peripheral membrane protein</topology>
    </subcellularLocation>
</comment>
<evidence type="ECO:0000256" key="7">
    <source>
        <dbReference type="ARBA" id="ARBA00022840"/>
    </source>
</evidence>
<keyword evidence="2" id="KW-0813">Transport</keyword>
<dbReference type="InterPro" id="IPR003593">
    <property type="entry name" value="AAA+_ATPase"/>
</dbReference>
<dbReference type="GO" id="GO:0005886">
    <property type="term" value="C:plasma membrane"/>
    <property type="evidence" value="ECO:0007669"/>
    <property type="project" value="UniProtKB-SubCell"/>
</dbReference>
<dbReference type="PATRIC" id="fig|264459.3.peg.4042"/>
<protein>
    <submittedName>
        <fullName evidence="10">Ribose transport system ATP-binding protein</fullName>
    </submittedName>
</protein>
<dbReference type="SUPFAM" id="SSF52540">
    <property type="entry name" value="P-loop containing nucleoside triphosphate hydrolases"/>
    <property type="match status" value="2"/>
</dbReference>
<keyword evidence="8" id="KW-1278">Translocase</keyword>
<dbReference type="EMBL" id="LJRI01000351">
    <property type="protein sequence ID" value="KPZ05271.1"/>
    <property type="molecule type" value="Genomic_DNA"/>
</dbReference>
<proteinExistence type="predicted"/>
<keyword evidence="3" id="KW-1003">Cell membrane</keyword>
<dbReference type="Proteomes" id="UP000050384">
    <property type="component" value="Unassembled WGS sequence"/>
</dbReference>
<gene>
    <name evidence="10" type="ORF">ALO94_02439</name>
</gene>
<evidence type="ECO:0000313" key="11">
    <source>
        <dbReference type="Proteomes" id="UP000050384"/>
    </source>
</evidence>
<evidence type="ECO:0000256" key="9">
    <source>
        <dbReference type="ARBA" id="ARBA00023136"/>
    </source>
</evidence>
<evidence type="ECO:0000256" key="5">
    <source>
        <dbReference type="ARBA" id="ARBA00022737"/>
    </source>
</evidence>
<accession>A0A0Q0C4N7</accession>
<dbReference type="CDD" id="cd03216">
    <property type="entry name" value="ABC_Carb_Monos_I"/>
    <property type="match status" value="1"/>
</dbReference>
<evidence type="ECO:0000256" key="1">
    <source>
        <dbReference type="ARBA" id="ARBA00004202"/>
    </source>
</evidence>
<dbReference type="GO" id="GO:0005524">
    <property type="term" value="F:ATP binding"/>
    <property type="evidence" value="ECO:0007669"/>
    <property type="project" value="UniProtKB-KW"/>
</dbReference>
<dbReference type="AlphaFoldDB" id="A0A0Q0C4N7"/>
<keyword evidence="4" id="KW-0762">Sugar transport</keyword>
<dbReference type="InterPro" id="IPR050107">
    <property type="entry name" value="ABC_carbohydrate_import_ATPase"/>
</dbReference>
<dbReference type="CDD" id="cd03215">
    <property type="entry name" value="ABC_Carb_Monos_II"/>
    <property type="match status" value="1"/>
</dbReference>
<keyword evidence="7 10" id="KW-0067">ATP-binding</keyword>
<organism evidence="10 11">
    <name type="scientific">Pseudomonas syringae pv. spinaceae</name>
    <dbReference type="NCBI Taxonomy" id="264459"/>
    <lineage>
        <taxon>Bacteria</taxon>
        <taxon>Pseudomonadati</taxon>
        <taxon>Pseudomonadota</taxon>
        <taxon>Gammaproteobacteria</taxon>
        <taxon>Pseudomonadales</taxon>
        <taxon>Pseudomonadaceae</taxon>
        <taxon>Pseudomonas</taxon>
        <taxon>Pseudomonas syringae</taxon>
    </lineage>
</organism>
<evidence type="ECO:0000256" key="4">
    <source>
        <dbReference type="ARBA" id="ARBA00022597"/>
    </source>
</evidence>
<keyword evidence="9" id="KW-0472">Membrane</keyword>
<keyword evidence="5" id="KW-0677">Repeat</keyword>
<evidence type="ECO:0000256" key="8">
    <source>
        <dbReference type="ARBA" id="ARBA00022967"/>
    </source>
</evidence>
<dbReference type="Gene3D" id="3.40.50.300">
    <property type="entry name" value="P-loop containing nucleotide triphosphate hydrolases"/>
    <property type="match status" value="2"/>
</dbReference>
<evidence type="ECO:0000256" key="3">
    <source>
        <dbReference type="ARBA" id="ARBA00022475"/>
    </source>
</evidence>
<dbReference type="PANTHER" id="PTHR43790:SF3">
    <property type="entry name" value="D-ALLOSE IMPORT ATP-BINDING PROTEIN ALSA-RELATED"/>
    <property type="match status" value="1"/>
</dbReference>
<comment type="caution">
    <text evidence="10">The sequence shown here is derived from an EMBL/GenBank/DDBJ whole genome shotgun (WGS) entry which is preliminary data.</text>
</comment>
<dbReference type="PROSITE" id="PS00211">
    <property type="entry name" value="ABC_TRANSPORTER_1"/>
    <property type="match status" value="1"/>
</dbReference>
<dbReference type="FunFam" id="3.40.50.300:FF:000127">
    <property type="entry name" value="Ribose import ATP-binding protein RbsA"/>
    <property type="match status" value="1"/>
</dbReference>
<dbReference type="PROSITE" id="PS50893">
    <property type="entry name" value="ABC_TRANSPORTER_2"/>
    <property type="match status" value="2"/>
</dbReference>
<evidence type="ECO:0000256" key="6">
    <source>
        <dbReference type="ARBA" id="ARBA00022741"/>
    </source>
</evidence>
<keyword evidence="6" id="KW-0547">Nucleotide-binding</keyword>
<dbReference type="InterPro" id="IPR027417">
    <property type="entry name" value="P-loop_NTPase"/>
</dbReference>
<evidence type="ECO:0000313" key="10">
    <source>
        <dbReference type="EMBL" id="KPZ05271.1"/>
    </source>
</evidence>
<dbReference type="InterPro" id="IPR003439">
    <property type="entry name" value="ABC_transporter-like_ATP-bd"/>
</dbReference>
<dbReference type="Pfam" id="PF00005">
    <property type="entry name" value="ABC_tran"/>
    <property type="match status" value="2"/>
</dbReference>
<evidence type="ECO:0000256" key="2">
    <source>
        <dbReference type="ARBA" id="ARBA00022448"/>
    </source>
</evidence>
<reference evidence="10 11" key="1">
    <citation type="submission" date="2015-09" db="EMBL/GenBank/DDBJ databases">
        <title>Genome announcement of multiple Pseudomonas syringae strains.</title>
        <authorList>
            <person name="Thakur S."/>
            <person name="Wang P.W."/>
            <person name="Gong Y."/>
            <person name="Weir B.S."/>
            <person name="Guttman D.S."/>
        </authorList>
    </citation>
    <scope>NUCLEOTIDE SEQUENCE [LARGE SCALE GENOMIC DNA]</scope>
    <source>
        <strain evidence="10 11">ICMP16929</strain>
    </source>
</reference>
<dbReference type="RefSeq" id="WP_057426604.1">
    <property type="nucleotide sequence ID" value="NZ_LJRI01000351.1"/>
</dbReference>
<sequence length="520" mass="56331">MNDRLLQVRNIKKTFPGVVALNGVQLEVGKGEAHALLGENGAGKSTILKILAGAQPADAGQGSLEFNGHVLGEHDTPIHRQEVGIITIYQEFNLIADMSVAENMYLGREPLRHGFVDWKQMFSDAQHVLDDLGLHITPKTMVRKLSVAEQQMVEIAKALTMNAKLIIMDEPTAALSGREVDKLHEIIADLKAKGISIIYVSHKLNEVKACCDRYTIFRDGAYITSGDVCDVSVDDIVRLMVGRDVEFVRKPLTGAPGEVMLKVQSVSRTAAGGGRSLHATPLLDMSVDVRAGEIVGFAGLVGAGRTELARVIFGADGCDEGMIYVNGRQVSPFKSPKEGIAAGVALVPEDRKQQACFLSHSIRWNMSLPSLGGLQRWGMFIDDRAETQLIQDYQKRLRIKMANDRVAIGTLSGGNQQKVILARCMALKPKVLIVDEPTRGIDVGAKAEVHQLLFDMARAGVAVIVISSELPEVMAVSDRIVTFREGQITGIVSADEATEELLMARMAQGVSSSFSQQGVA</sequence>
<name>A0A0Q0C4N7_PSESX</name>
<dbReference type="InterPro" id="IPR017871">
    <property type="entry name" value="ABC_transporter-like_CS"/>
</dbReference>